<protein>
    <recommendedName>
        <fullName evidence="3">LysM domain-containing protein</fullName>
    </recommendedName>
</protein>
<dbReference type="EMBL" id="MW353175">
    <property type="protein sequence ID" value="QQO91916.1"/>
    <property type="molecule type" value="Genomic_DNA"/>
</dbReference>
<reference evidence="1 2" key="1">
    <citation type="submission" date="2020-12" db="EMBL/GenBank/DDBJ databases">
        <title>Dynamics of Baltic Sea phages driven by environmental changes.</title>
        <authorList>
            <person name="Hoetzinger M."/>
            <person name="Nilsson E."/>
            <person name="Holmfeldt K."/>
        </authorList>
    </citation>
    <scope>NUCLEOTIDE SEQUENCE [LARGE SCALE GENOMIC DNA]</scope>
</reference>
<keyword evidence="2" id="KW-1185">Reference proteome</keyword>
<evidence type="ECO:0000313" key="2">
    <source>
        <dbReference type="Proteomes" id="UP000595566"/>
    </source>
</evidence>
<gene>
    <name evidence="1" type="ORF">immuto26A_237</name>
</gene>
<dbReference type="Proteomes" id="UP000595566">
    <property type="component" value="Segment"/>
</dbReference>
<sequence>MADRYKNIRETVTTDNVRYKVNAIYPEIPLSEDDYYIISTGGDRYDTLAQQFYKDYRLWWIIASANNSERASLIVEPGVQLRIPANKERVLQLYSEVNKSR</sequence>
<evidence type="ECO:0000313" key="1">
    <source>
        <dbReference type="EMBL" id="QQO91916.1"/>
    </source>
</evidence>
<proteinExistence type="predicted"/>
<evidence type="ECO:0008006" key="3">
    <source>
        <dbReference type="Google" id="ProtNLM"/>
    </source>
</evidence>
<accession>A0A7T8ERM3</accession>
<name>A0A7T8ERM3_9CAUD</name>
<organism evidence="1 2">
    <name type="scientific">Flavobacterium phage vB_FspM_immuto_2-6A</name>
    <dbReference type="NCBI Taxonomy" id="2801477"/>
    <lineage>
        <taxon>Viruses</taxon>
        <taxon>Duplodnaviria</taxon>
        <taxon>Heunggongvirae</taxon>
        <taxon>Uroviricota</taxon>
        <taxon>Caudoviricetes</taxon>
        <taxon>Immutovirus</taxon>
        <taxon>Immutovirus immuto</taxon>
    </lineage>
</organism>